<keyword evidence="1" id="KW-0175">Coiled coil</keyword>
<sequence>EEIGALQQQVTALQQQVAQLRENAKQNATDRRSTLLQGVLQTGFIRQAVLEQQASLVNVQSALSRIMMTLPRAPHDMKIHLGTNLTERWAYLTRIKPPKLRAAHHYLEERGRFVDDTSAFSYSTRFLEQDGGYRAQVYDVVPFEGVTSVKRVFDALLHYFSNMEIRVTESLGDVTIREDDGSSEPGISQFRFVSYLSNGPQLEMNCIICSEFKEIDHEFGEGRAVGIFTESSVDQDDLYPYVPDKRIRQDVTVVTRVRSHIRKRSNADGNSEEEEIVVMERSAHTNIHKSNLPLTTPIIQEIREKCAHWGDVKLGAVREMVYRSGACTT</sequence>
<organism evidence="2 3">
    <name type="scientific">Phytophthora boehmeriae</name>
    <dbReference type="NCBI Taxonomy" id="109152"/>
    <lineage>
        <taxon>Eukaryota</taxon>
        <taxon>Sar</taxon>
        <taxon>Stramenopiles</taxon>
        <taxon>Oomycota</taxon>
        <taxon>Peronosporomycetes</taxon>
        <taxon>Peronosporales</taxon>
        <taxon>Peronosporaceae</taxon>
        <taxon>Phytophthora</taxon>
    </lineage>
</organism>
<dbReference type="OrthoDB" id="167435at2759"/>
<protein>
    <submittedName>
        <fullName evidence="2">Uncharacterized protein</fullName>
    </submittedName>
</protein>
<feature type="coiled-coil region" evidence="1">
    <location>
        <begin position="3"/>
        <end position="30"/>
    </location>
</feature>
<gene>
    <name evidence="2" type="ORF">PHYBOEH_003115</name>
</gene>
<evidence type="ECO:0000313" key="2">
    <source>
        <dbReference type="EMBL" id="KAG7375222.1"/>
    </source>
</evidence>
<evidence type="ECO:0000256" key="1">
    <source>
        <dbReference type="SAM" id="Coils"/>
    </source>
</evidence>
<dbReference type="Proteomes" id="UP000693981">
    <property type="component" value="Unassembled WGS sequence"/>
</dbReference>
<feature type="non-terminal residue" evidence="2">
    <location>
        <position position="1"/>
    </location>
</feature>
<evidence type="ECO:0000313" key="3">
    <source>
        <dbReference type="Proteomes" id="UP000693981"/>
    </source>
</evidence>
<keyword evidence="3" id="KW-1185">Reference proteome</keyword>
<name>A0A8T1V1R5_9STRA</name>
<accession>A0A8T1V1R5</accession>
<dbReference type="AlphaFoldDB" id="A0A8T1V1R5"/>
<reference evidence="2" key="1">
    <citation type="submission" date="2021-02" db="EMBL/GenBank/DDBJ databases">
        <authorList>
            <person name="Palmer J.M."/>
        </authorList>
    </citation>
    <scope>NUCLEOTIDE SEQUENCE</scope>
    <source>
        <strain evidence="2">SCRP23</strain>
    </source>
</reference>
<comment type="caution">
    <text evidence="2">The sequence shown here is derived from an EMBL/GenBank/DDBJ whole genome shotgun (WGS) entry which is preliminary data.</text>
</comment>
<dbReference type="EMBL" id="JAGDFL010001840">
    <property type="protein sequence ID" value="KAG7375222.1"/>
    <property type="molecule type" value="Genomic_DNA"/>
</dbReference>
<proteinExistence type="predicted"/>